<name>A0A0V0QEN2_PSEPJ</name>
<proteinExistence type="predicted"/>
<accession>A0A0V0QEN2</accession>
<feature type="compositionally biased region" description="Low complexity" evidence="2">
    <location>
        <begin position="676"/>
        <end position="689"/>
    </location>
</feature>
<feature type="region of interest" description="Disordered" evidence="2">
    <location>
        <begin position="1"/>
        <end position="61"/>
    </location>
</feature>
<feature type="coiled-coil region" evidence="1">
    <location>
        <begin position="741"/>
        <end position="782"/>
    </location>
</feature>
<dbReference type="OMA" id="YNIEINC"/>
<feature type="region of interest" description="Disordered" evidence="2">
    <location>
        <begin position="667"/>
        <end position="689"/>
    </location>
</feature>
<evidence type="ECO:0000313" key="4">
    <source>
        <dbReference type="Proteomes" id="UP000054937"/>
    </source>
</evidence>
<feature type="compositionally biased region" description="Polar residues" evidence="2">
    <location>
        <begin position="21"/>
        <end position="40"/>
    </location>
</feature>
<feature type="coiled-coil region" evidence="1">
    <location>
        <begin position="113"/>
        <end position="176"/>
    </location>
</feature>
<evidence type="ECO:0000256" key="2">
    <source>
        <dbReference type="SAM" id="MobiDB-lite"/>
    </source>
</evidence>
<dbReference type="EMBL" id="LDAU01000184">
    <property type="protein sequence ID" value="KRX00600.1"/>
    <property type="molecule type" value="Genomic_DNA"/>
</dbReference>
<protein>
    <submittedName>
        <fullName evidence="3">Uncharacterized protein</fullName>
    </submittedName>
</protein>
<feature type="region of interest" description="Disordered" evidence="2">
    <location>
        <begin position="284"/>
        <end position="317"/>
    </location>
</feature>
<keyword evidence="4" id="KW-1185">Reference proteome</keyword>
<comment type="caution">
    <text evidence="3">The sequence shown here is derived from an EMBL/GenBank/DDBJ whole genome shotgun (WGS) entry which is preliminary data.</text>
</comment>
<feature type="compositionally biased region" description="Polar residues" evidence="2">
    <location>
        <begin position="1"/>
        <end position="12"/>
    </location>
</feature>
<keyword evidence="1" id="KW-0175">Coiled coil</keyword>
<sequence>MIATQYQNNRDFINSPIPPQNYGQDNNNTFNSQKQRSTSHLGAYSNQDNNDSDKEDNDDIIKGSHTLSIDMKQQQQQRNQRVFNLNGIINKEEKKILNHYEEVNYSNLAKPSNNQLKQEYKSIKQVIEQDDSNIIQLTFDQLLTRAEIRKEQKEFIDQEREQILKILDQNKQESKKQRFIMDQFDKIVDQIRISHKLELRDMASKMKGICKELIVYKMKEINEIVDKQTKNMQQQFYEVKEPGNQNFNETQNKQSQNGTKQQKNQKENYMLRSYHKNKDIKFQLQQQKQQQKGKSNQQNPAKNKSFQQNQKNQNKESFSDIRQQYSINQENSQYNENNVQNVYNFKQELQNSKQSQKINDNDNNNSKKLMEFNQNHLDLSDYSNVEMNDSKEISEKQKEQLINFTKQNKQQQINFNNKNQNVPSITIERSNSINLNENNKNNMQQNDKYHLTTLNIQNEYKNSDLDNGNQENYEMQNSKQSNCSVKSNGKKGHTRKRTVSLNKNSDSQYRQYTIKQGLKPLNKIEQQQQYKTSSNANQNQQNIKQIQISSDNLEFAKKFSNTSRNYNQESTKSEKSKNQVKILNNQFQNQNQNFKQNLSISQNKDNQNQYFENLNISNISSQNKNYLQVQNKNHINSGNISAQGNLQQHIQHLNHKIDQKLYQIDEQNSPNNSACNTNKNTTQNENENFKNTVRTQSTKNNKQQKKDKYSLKPISIEFQNCEYYYQNEKKFNRTLDYETNNLDTQQALKQLELQLKKKQQMKEFMSQDIQQLFNEISNIQKKIQDTHSPKLLRSKQSVQR</sequence>
<gene>
    <name evidence="3" type="ORF">PPERSA_12819</name>
</gene>
<feature type="coiled-coil region" evidence="1">
    <location>
        <begin position="573"/>
        <end position="604"/>
    </location>
</feature>
<feature type="compositionally biased region" description="Low complexity" evidence="2">
    <location>
        <begin position="284"/>
        <end position="312"/>
    </location>
</feature>
<dbReference type="AlphaFoldDB" id="A0A0V0QEN2"/>
<reference evidence="3 4" key="1">
    <citation type="journal article" date="2015" name="Sci. Rep.">
        <title>Genome of the facultative scuticociliatosis pathogen Pseudocohnilembus persalinus provides insight into its virulence through horizontal gene transfer.</title>
        <authorList>
            <person name="Xiong J."/>
            <person name="Wang G."/>
            <person name="Cheng J."/>
            <person name="Tian M."/>
            <person name="Pan X."/>
            <person name="Warren A."/>
            <person name="Jiang C."/>
            <person name="Yuan D."/>
            <person name="Miao W."/>
        </authorList>
    </citation>
    <scope>NUCLEOTIDE SEQUENCE [LARGE SCALE GENOMIC DNA]</scope>
    <source>
        <strain evidence="3">36N120E</strain>
    </source>
</reference>
<dbReference type="InParanoid" id="A0A0V0QEN2"/>
<feature type="compositionally biased region" description="Polar residues" evidence="2">
    <location>
        <begin position="243"/>
        <end position="262"/>
    </location>
</feature>
<evidence type="ECO:0000256" key="1">
    <source>
        <dbReference type="SAM" id="Coils"/>
    </source>
</evidence>
<organism evidence="3 4">
    <name type="scientific">Pseudocohnilembus persalinus</name>
    <name type="common">Ciliate</name>
    <dbReference type="NCBI Taxonomy" id="266149"/>
    <lineage>
        <taxon>Eukaryota</taxon>
        <taxon>Sar</taxon>
        <taxon>Alveolata</taxon>
        <taxon>Ciliophora</taxon>
        <taxon>Intramacronucleata</taxon>
        <taxon>Oligohymenophorea</taxon>
        <taxon>Scuticociliatia</taxon>
        <taxon>Philasterida</taxon>
        <taxon>Pseudocohnilembidae</taxon>
        <taxon>Pseudocohnilembus</taxon>
    </lineage>
</organism>
<dbReference type="Proteomes" id="UP000054937">
    <property type="component" value="Unassembled WGS sequence"/>
</dbReference>
<feature type="compositionally biased region" description="Polar residues" evidence="2">
    <location>
        <begin position="463"/>
        <end position="487"/>
    </location>
</feature>
<evidence type="ECO:0000313" key="3">
    <source>
        <dbReference type="EMBL" id="KRX00600.1"/>
    </source>
</evidence>
<feature type="region of interest" description="Disordered" evidence="2">
    <location>
        <begin position="463"/>
        <end position="496"/>
    </location>
</feature>
<feature type="region of interest" description="Disordered" evidence="2">
    <location>
        <begin position="241"/>
        <end position="265"/>
    </location>
</feature>